<evidence type="ECO:0000313" key="3">
    <source>
        <dbReference type="Proteomes" id="UP000632339"/>
    </source>
</evidence>
<evidence type="ECO:0000313" key="2">
    <source>
        <dbReference type="EMBL" id="GGN06446.1"/>
    </source>
</evidence>
<feature type="chain" id="PRO_5045164832" evidence="1">
    <location>
        <begin position="23"/>
        <end position="90"/>
    </location>
</feature>
<dbReference type="Proteomes" id="UP000632339">
    <property type="component" value="Unassembled WGS sequence"/>
</dbReference>
<protein>
    <submittedName>
        <fullName evidence="2">Uncharacterized protein</fullName>
    </submittedName>
</protein>
<name>A0ABQ2IED1_9BACT</name>
<keyword evidence="3" id="KW-1185">Reference proteome</keyword>
<sequence>MKMKRIFLSIVAAVAIFGASFAINSPKPVLADFTVTGEAGASNEYYTVSTTPDPDCQETGAQVCKISTSATPDAQGRILKSQATVTGRKP</sequence>
<organism evidence="2 3">
    <name type="scientific">Dyadobacter beijingensis</name>
    <dbReference type="NCBI Taxonomy" id="365489"/>
    <lineage>
        <taxon>Bacteria</taxon>
        <taxon>Pseudomonadati</taxon>
        <taxon>Bacteroidota</taxon>
        <taxon>Cytophagia</taxon>
        <taxon>Cytophagales</taxon>
        <taxon>Spirosomataceae</taxon>
        <taxon>Dyadobacter</taxon>
    </lineage>
</organism>
<feature type="signal peptide" evidence="1">
    <location>
        <begin position="1"/>
        <end position="22"/>
    </location>
</feature>
<accession>A0ABQ2IED1</accession>
<gene>
    <name evidence="2" type="ORF">GCM10010967_47130</name>
</gene>
<keyword evidence="1" id="KW-0732">Signal</keyword>
<dbReference type="RefSeq" id="WP_157504493.1">
    <property type="nucleotide sequence ID" value="NZ_BMLI01000002.1"/>
</dbReference>
<comment type="caution">
    <text evidence="2">The sequence shown here is derived from an EMBL/GenBank/DDBJ whole genome shotgun (WGS) entry which is preliminary data.</text>
</comment>
<proteinExistence type="predicted"/>
<evidence type="ECO:0000256" key="1">
    <source>
        <dbReference type="SAM" id="SignalP"/>
    </source>
</evidence>
<dbReference type="EMBL" id="BMLI01000002">
    <property type="protein sequence ID" value="GGN06446.1"/>
    <property type="molecule type" value="Genomic_DNA"/>
</dbReference>
<reference evidence="3" key="1">
    <citation type="journal article" date="2019" name="Int. J. Syst. Evol. Microbiol.">
        <title>The Global Catalogue of Microorganisms (GCM) 10K type strain sequencing project: providing services to taxonomists for standard genome sequencing and annotation.</title>
        <authorList>
            <consortium name="The Broad Institute Genomics Platform"/>
            <consortium name="The Broad Institute Genome Sequencing Center for Infectious Disease"/>
            <person name="Wu L."/>
            <person name="Ma J."/>
        </authorList>
    </citation>
    <scope>NUCLEOTIDE SEQUENCE [LARGE SCALE GENOMIC DNA]</scope>
    <source>
        <strain evidence="3">CGMCC 1.6375</strain>
    </source>
</reference>